<feature type="transmembrane region" description="Helical" evidence="5">
    <location>
        <begin position="163"/>
        <end position="187"/>
    </location>
</feature>
<organism evidence="6 7">
    <name type="scientific">Candidatus Harrisonbacteria bacterium CG10_big_fil_rev_8_21_14_0_10_49_15</name>
    <dbReference type="NCBI Taxonomy" id="1974587"/>
    <lineage>
        <taxon>Bacteria</taxon>
        <taxon>Candidatus Harrisoniibacteriota</taxon>
    </lineage>
</organism>
<dbReference type="GO" id="GO:0030026">
    <property type="term" value="P:intracellular manganese ion homeostasis"/>
    <property type="evidence" value="ECO:0007669"/>
    <property type="project" value="InterPro"/>
</dbReference>
<dbReference type="SUPFAM" id="SSF47240">
    <property type="entry name" value="Ferritin-like"/>
    <property type="match status" value="1"/>
</dbReference>
<evidence type="ECO:0000256" key="5">
    <source>
        <dbReference type="SAM" id="Phobius"/>
    </source>
</evidence>
<evidence type="ECO:0000313" key="6">
    <source>
        <dbReference type="EMBL" id="PIR87500.1"/>
    </source>
</evidence>
<dbReference type="AlphaFoldDB" id="A0A2H0UM80"/>
<name>A0A2H0UM80_9BACT</name>
<evidence type="ECO:0000256" key="2">
    <source>
        <dbReference type="ARBA" id="ARBA00022692"/>
    </source>
</evidence>
<evidence type="ECO:0000256" key="3">
    <source>
        <dbReference type="ARBA" id="ARBA00022989"/>
    </source>
</evidence>
<gene>
    <name evidence="6" type="ORF">COU11_00090</name>
</gene>
<dbReference type="Pfam" id="PF01988">
    <property type="entry name" value="VIT1"/>
    <property type="match status" value="1"/>
</dbReference>
<dbReference type="GO" id="GO:0005384">
    <property type="term" value="F:manganese ion transmembrane transporter activity"/>
    <property type="evidence" value="ECO:0007669"/>
    <property type="project" value="InterPro"/>
</dbReference>
<proteinExistence type="predicted"/>
<sequence length="287" mass="32474">MTPYYFAYKQKLDWLVYKDLASREKDKDLKAVLEKLIDHELADYKFWQKMVAREIQIPHWKIVFFRGLRTVFGLTFTARFLEGRERGMIEKYTRYLVTIEDAGQRAELKKIIEHERFHEEQFLSLIKEEKVDFVSSIVLGMNDGLIELTGALAGFSFALQNHLVVALAGTITGISASLSMAASAYMQAKHEKTKNPKKAATYTSVSYFLVVIILVAPYFLISQTMLALAVMIGLVLLIIAGMTFYTSTVFQENFGKNFGEMALFSLGVAVIAFGIGVLFRTLTGIEL</sequence>
<dbReference type="CDD" id="cd01044">
    <property type="entry name" value="Ferritin_CCC1_N"/>
    <property type="match status" value="1"/>
</dbReference>
<dbReference type="EMBL" id="PFBD01000001">
    <property type="protein sequence ID" value="PIR87500.1"/>
    <property type="molecule type" value="Genomic_DNA"/>
</dbReference>
<keyword evidence="2 5" id="KW-0812">Transmembrane</keyword>
<keyword evidence="4 5" id="KW-0472">Membrane</keyword>
<feature type="transmembrane region" description="Helical" evidence="5">
    <location>
        <begin position="226"/>
        <end position="250"/>
    </location>
</feature>
<comment type="caution">
    <text evidence="6">The sequence shown here is derived from an EMBL/GenBank/DDBJ whole genome shotgun (WGS) entry which is preliminary data.</text>
</comment>
<evidence type="ECO:0000313" key="7">
    <source>
        <dbReference type="Proteomes" id="UP000229526"/>
    </source>
</evidence>
<accession>A0A2H0UM80</accession>
<evidence type="ECO:0000256" key="1">
    <source>
        <dbReference type="ARBA" id="ARBA00004127"/>
    </source>
</evidence>
<evidence type="ECO:0000256" key="4">
    <source>
        <dbReference type="ARBA" id="ARBA00023136"/>
    </source>
</evidence>
<keyword evidence="3 5" id="KW-1133">Transmembrane helix</keyword>
<feature type="transmembrane region" description="Helical" evidence="5">
    <location>
        <begin position="199"/>
        <end position="220"/>
    </location>
</feature>
<dbReference type="InterPro" id="IPR008217">
    <property type="entry name" value="Ccc1_fam"/>
</dbReference>
<comment type="subcellular location">
    <subcellularLocation>
        <location evidence="1">Endomembrane system</location>
        <topology evidence="1">Multi-pass membrane protein</topology>
    </subcellularLocation>
</comment>
<dbReference type="InterPro" id="IPR039376">
    <property type="entry name" value="Ferritin_CCC1_N"/>
</dbReference>
<feature type="transmembrane region" description="Helical" evidence="5">
    <location>
        <begin position="262"/>
        <end position="282"/>
    </location>
</feature>
<reference evidence="7" key="1">
    <citation type="submission" date="2017-09" db="EMBL/GenBank/DDBJ databases">
        <title>Depth-based differentiation of microbial function through sediment-hosted aquifers and enrichment of novel symbionts in the deep terrestrial subsurface.</title>
        <authorList>
            <person name="Probst A.J."/>
            <person name="Ladd B."/>
            <person name="Jarett J.K."/>
            <person name="Geller-Mcgrath D.E."/>
            <person name="Sieber C.M.K."/>
            <person name="Emerson J.B."/>
            <person name="Anantharaman K."/>
            <person name="Thomas B.C."/>
            <person name="Malmstrom R."/>
            <person name="Stieglmeier M."/>
            <person name="Klingl A."/>
            <person name="Woyke T."/>
            <person name="Ryan C.M."/>
            <person name="Banfield J.F."/>
        </authorList>
    </citation>
    <scope>NUCLEOTIDE SEQUENCE [LARGE SCALE GENOMIC DNA]</scope>
</reference>
<dbReference type="InterPro" id="IPR009078">
    <property type="entry name" value="Ferritin-like_SF"/>
</dbReference>
<protein>
    <submittedName>
        <fullName evidence="6">Rubrerythrin family protein</fullName>
    </submittedName>
</protein>
<dbReference type="GO" id="GO:0012505">
    <property type="term" value="C:endomembrane system"/>
    <property type="evidence" value="ECO:0007669"/>
    <property type="project" value="UniProtKB-SubCell"/>
</dbReference>
<dbReference type="Proteomes" id="UP000229526">
    <property type="component" value="Unassembled WGS sequence"/>
</dbReference>